<dbReference type="EMBL" id="AMQM01003155">
    <property type="status" value="NOT_ANNOTATED_CDS"/>
    <property type="molecule type" value="Genomic_DNA"/>
</dbReference>
<evidence type="ECO:0000313" key="6">
    <source>
        <dbReference type="Proteomes" id="UP000015101"/>
    </source>
</evidence>
<dbReference type="AlphaFoldDB" id="T1F177"/>
<dbReference type="RefSeq" id="XP_009013063.1">
    <property type="nucleotide sequence ID" value="XM_009014815.1"/>
</dbReference>
<feature type="region of interest" description="Disordered" evidence="2">
    <location>
        <begin position="75"/>
        <end position="131"/>
    </location>
</feature>
<keyword evidence="1" id="KW-0862">Zinc</keyword>
<dbReference type="PROSITE" id="PS00028">
    <property type="entry name" value="ZINC_FINGER_C2H2_1"/>
    <property type="match status" value="1"/>
</dbReference>
<proteinExistence type="predicted"/>
<reference evidence="6" key="1">
    <citation type="submission" date="2012-12" db="EMBL/GenBank/DDBJ databases">
        <authorList>
            <person name="Hellsten U."/>
            <person name="Grimwood J."/>
            <person name="Chapman J.A."/>
            <person name="Shapiro H."/>
            <person name="Aerts A."/>
            <person name="Otillar R.P."/>
            <person name="Terry A.Y."/>
            <person name="Boore J.L."/>
            <person name="Simakov O."/>
            <person name="Marletaz F."/>
            <person name="Cho S.-J."/>
            <person name="Edsinger-Gonzales E."/>
            <person name="Havlak P."/>
            <person name="Kuo D.-H."/>
            <person name="Larsson T."/>
            <person name="Lv J."/>
            <person name="Arendt D."/>
            <person name="Savage R."/>
            <person name="Osoegawa K."/>
            <person name="de Jong P."/>
            <person name="Lindberg D.R."/>
            <person name="Seaver E.C."/>
            <person name="Weisblat D.A."/>
            <person name="Putnam N.H."/>
            <person name="Grigoriev I.V."/>
            <person name="Rokhsar D.S."/>
        </authorList>
    </citation>
    <scope>NUCLEOTIDE SEQUENCE</scope>
</reference>
<evidence type="ECO:0000313" key="4">
    <source>
        <dbReference type="EMBL" id="ESO09041.1"/>
    </source>
</evidence>
<keyword evidence="1" id="KW-0863">Zinc-finger</keyword>
<evidence type="ECO:0000256" key="1">
    <source>
        <dbReference type="PROSITE-ProRule" id="PRU00042"/>
    </source>
</evidence>
<evidence type="ECO:0000313" key="5">
    <source>
        <dbReference type="EnsemblMetazoa" id="HelroP168976"/>
    </source>
</evidence>
<dbReference type="KEGG" id="hro:HELRODRAFT_168976"/>
<dbReference type="InParanoid" id="T1F177"/>
<evidence type="ECO:0000259" key="3">
    <source>
        <dbReference type="PROSITE" id="PS50157"/>
    </source>
</evidence>
<dbReference type="EMBL" id="KB096023">
    <property type="protein sequence ID" value="ESO09041.1"/>
    <property type="molecule type" value="Genomic_DNA"/>
</dbReference>
<protein>
    <recommendedName>
        <fullName evidence="3">C2H2-type domain-containing protein</fullName>
    </recommendedName>
</protein>
<name>T1F177_HELRO</name>
<dbReference type="HOGENOM" id="CLU_714293_0_0_1"/>
<reference evidence="4 6" key="2">
    <citation type="journal article" date="2013" name="Nature">
        <title>Insights into bilaterian evolution from three spiralian genomes.</title>
        <authorList>
            <person name="Simakov O."/>
            <person name="Marletaz F."/>
            <person name="Cho S.J."/>
            <person name="Edsinger-Gonzales E."/>
            <person name="Havlak P."/>
            <person name="Hellsten U."/>
            <person name="Kuo D.H."/>
            <person name="Larsson T."/>
            <person name="Lv J."/>
            <person name="Arendt D."/>
            <person name="Savage R."/>
            <person name="Osoegawa K."/>
            <person name="de Jong P."/>
            <person name="Grimwood J."/>
            <person name="Chapman J.A."/>
            <person name="Shapiro H."/>
            <person name="Aerts A."/>
            <person name="Otillar R.P."/>
            <person name="Terry A.Y."/>
            <person name="Boore J.L."/>
            <person name="Grigoriev I.V."/>
            <person name="Lindberg D.R."/>
            <person name="Seaver E.C."/>
            <person name="Weisblat D.A."/>
            <person name="Putnam N.H."/>
            <person name="Rokhsar D.S."/>
        </authorList>
    </citation>
    <scope>NUCLEOTIDE SEQUENCE</scope>
</reference>
<feature type="compositionally biased region" description="Basic and acidic residues" evidence="2">
    <location>
        <begin position="75"/>
        <end position="92"/>
    </location>
</feature>
<dbReference type="OrthoDB" id="6327582at2759"/>
<gene>
    <name evidence="5" type="primary">20202577</name>
    <name evidence="4" type="ORF">HELRODRAFT_168976</name>
</gene>
<keyword evidence="1" id="KW-0479">Metal-binding</keyword>
<accession>T1F177</accession>
<dbReference type="InterPro" id="IPR013087">
    <property type="entry name" value="Znf_C2H2_type"/>
</dbReference>
<feature type="region of interest" description="Disordered" evidence="2">
    <location>
        <begin position="277"/>
        <end position="336"/>
    </location>
</feature>
<dbReference type="Proteomes" id="UP000015101">
    <property type="component" value="Unassembled WGS sequence"/>
</dbReference>
<sequence length="387" mass="43182">MSQYERVCALLTDTVMLMCKNGVQFSNELKVQGLIGLTADKEVFIIQINEVIKAEDDNVKFQKPKKIVDSSRFTDFERKSSEKKTKQYETLKKSSPVSTSVASPNQTSNSQCEGPTADEHEPPTVNNFVGHTHAHTHTHNSYHISTINYDYSNNIDESEGNVSNEQATDSFIDSNTHLDPASPEGPDINTTEQLPLDLNMEQNSPIDLHVKSIPNWSSSYIESQVNGTSSSAEDVPDVKPSANDLEDWAANNMASLPVPRANHSAISLLKMKSEKRRYTDHMRKHQSTGAINLKTNNSLTSSSPLQSIGQKHQQEQQQQQQQLSQNYASNNNSSSSCGNGFDDFTSSKYTCTLCPAAYKHYCNLLTHEVKVHGRQKKKGGRRKKLEE</sequence>
<feature type="compositionally biased region" description="Polar residues" evidence="2">
    <location>
        <begin position="93"/>
        <end position="113"/>
    </location>
</feature>
<dbReference type="PROSITE" id="PS50157">
    <property type="entry name" value="ZINC_FINGER_C2H2_2"/>
    <property type="match status" value="1"/>
</dbReference>
<organism evidence="5 6">
    <name type="scientific">Helobdella robusta</name>
    <name type="common">Californian leech</name>
    <dbReference type="NCBI Taxonomy" id="6412"/>
    <lineage>
        <taxon>Eukaryota</taxon>
        <taxon>Metazoa</taxon>
        <taxon>Spiralia</taxon>
        <taxon>Lophotrochozoa</taxon>
        <taxon>Annelida</taxon>
        <taxon>Clitellata</taxon>
        <taxon>Hirudinea</taxon>
        <taxon>Rhynchobdellida</taxon>
        <taxon>Glossiphoniidae</taxon>
        <taxon>Helobdella</taxon>
    </lineage>
</organism>
<dbReference type="GeneID" id="20202577"/>
<feature type="region of interest" description="Disordered" evidence="2">
    <location>
        <begin position="172"/>
        <end position="191"/>
    </location>
</feature>
<feature type="domain" description="C2H2-type" evidence="3">
    <location>
        <begin position="349"/>
        <end position="377"/>
    </location>
</feature>
<dbReference type="EnsemblMetazoa" id="HelroT168976">
    <property type="protein sequence ID" value="HelroP168976"/>
    <property type="gene ID" value="HelroG168976"/>
</dbReference>
<feature type="compositionally biased region" description="Low complexity" evidence="2">
    <location>
        <begin position="292"/>
        <end position="336"/>
    </location>
</feature>
<keyword evidence="6" id="KW-1185">Reference proteome</keyword>
<reference evidence="5" key="3">
    <citation type="submission" date="2015-06" db="UniProtKB">
        <authorList>
            <consortium name="EnsemblMetazoa"/>
        </authorList>
    </citation>
    <scope>IDENTIFICATION</scope>
</reference>
<evidence type="ECO:0000256" key="2">
    <source>
        <dbReference type="SAM" id="MobiDB-lite"/>
    </source>
</evidence>
<dbReference type="CTD" id="20202577"/>
<dbReference type="GO" id="GO:0008270">
    <property type="term" value="F:zinc ion binding"/>
    <property type="evidence" value="ECO:0007669"/>
    <property type="project" value="UniProtKB-KW"/>
</dbReference>